<evidence type="ECO:0000256" key="1">
    <source>
        <dbReference type="SAM" id="MobiDB-lite"/>
    </source>
</evidence>
<dbReference type="AlphaFoldDB" id="A0A0D2NQY5"/>
<evidence type="ECO:0000313" key="4">
    <source>
        <dbReference type="EMBL" id="KJA19166.1"/>
    </source>
</evidence>
<dbReference type="Pfam" id="PF20152">
    <property type="entry name" value="DUF6534"/>
    <property type="match status" value="1"/>
</dbReference>
<reference evidence="5" key="1">
    <citation type="submission" date="2014-04" db="EMBL/GenBank/DDBJ databases">
        <title>Evolutionary Origins and Diversification of the Mycorrhizal Mutualists.</title>
        <authorList>
            <consortium name="DOE Joint Genome Institute"/>
            <consortium name="Mycorrhizal Genomics Consortium"/>
            <person name="Kohler A."/>
            <person name="Kuo A."/>
            <person name="Nagy L.G."/>
            <person name="Floudas D."/>
            <person name="Copeland A."/>
            <person name="Barry K.W."/>
            <person name="Cichocki N."/>
            <person name="Veneault-Fourrey C."/>
            <person name="LaButti K."/>
            <person name="Lindquist E.A."/>
            <person name="Lipzen A."/>
            <person name="Lundell T."/>
            <person name="Morin E."/>
            <person name="Murat C."/>
            <person name="Riley R."/>
            <person name="Ohm R."/>
            <person name="Sun H."/>
            <person name="Tunlid A."/>
            <person name="Henrissat B."/>
            <person name="Grigoriev I.V."/>
            <person name="Hibbett D.S."/>
            <person name="Martin F."/>
        </authorList>
    </citation>
    <scope>NUCLEOTIDE SEQUENCE [LARGE SCALE GENOMIC DNA]</scope>
    <source>
        <strain evidence="5">FD-334 SS-4</strain>
    </source>
</reference>
<gene>
    <name evidence="4" type="ORF">HYPSUDRAFT_190082</name>
</gene>
<proteinExistence type="predicted"/>
<name>A0A0D2NQY5_HYPSF</name>
<feature type="transmembrane region" description="Helical" evidence="2">
    <location>
        <begin position="115"/>
        <end position="140"/>
    </location>
</feature>
<dbReference type="PANTHER" id="PTHR40465">
    <property type="entry name" value="CHROMOSOME 1, WHOLE GENOME SHOTGUN SEQUENCE"/>
    <property type="match status" value="1"/>
</dbReference>
<feature type="transmembrane region" description="Helical" evidence="2">
    <location>
        <begin position="152"/>
        <end position="179"/>
    </location>
</feature>
<protein>
    <recommendedName>
        <fullName evidence="3">DUF6534 domain-containing protein</fullName>
    </recommendedName>
</protein>
<sequence>MVDIHRTLGALMVGGIVAAIFSGIVTAQVFAYFKQYPEDRRSIKILVCSMFLDCCHTTSVGAALWDHLISHFGDLNRIDYIPWSLAITIALTAVITFLVHQFFAYRIYKFSKRKFIVVAPISILACGRLCFACLTTAKMIRLQSLRLFVRRYTWSFTCGLSLSALIDALITGLMCYYLMRSQSKNSSLNHVLDRLMLYTFENGSLTCAATIASLLCWLTMHTNLIFLGLHFVISKFYANSLLATLNTRKHLHNLGHHSHYSKSGERNVAIMFSHELSMAAGSQKNKDPQHMKIKIERTKLSVSDDVLQTDSESKPSSGLSTL</sequence>
<dbReference type="Proteomes" id="UP000054270">
    <property type="component" value="Unassembled WGS sequence"/>
</dbReference>
<dbReference type="STRING" id="945553.A0A0D2NQY5"/>
<feature type="region of interest" description="Disordered" evidence="1">
    <location>
        <begin position="302"/>
        <end position="322"/>
    </location>
</feature>
<dbReference type="EMBL" id="KN817580">
    <property type="protein sequence ID" value="KJA19166.1"/>
    <property type="molecule type" value="Genomic_DNA"/>
</dbReference>
<organism evidence="4 5">
    <name type="scientific">Hypholoma sublateritium (strain FD-334 SS-4)</name>
    <dbReference type="NCBI Taxonomy" id="945553"/>
    <lineage>
        <taxon>Eukaryota</taxon>
        <taxon>Fungi</taxon>
        <taxon>Dikarya</taxon>
        <taxon>Basidiomycota</taxon>
        <taxon>Agaricomycotina</taxon>
        <taxon>Agaricomycetes</taxon>
        <taxon>Agaricomycetidae</taxon>
        <taxon>Agaricales</taxon>
        <taxon>Agaricineae</taxon>
        <taxon>Strophariaceae</taxon>
        <taxon>Hypholoma</taxon>
    </lineage>
</organism>
<keyword evidence="5" id="KW-1185">Reference proteome</keyword>
<dbReference type="OMA" id="CWLTMPQ"/>
<keyword evidence="2" id="KW-0812">Transmembrane</keyword>
<evidence type="ECO:0000313" key="5">
    <source>
        <dbReference type="Proteomes" id="UP000054270"/>
    </source>
</evidence>
<evidence type="ECO:0000256" key="2">
    <source>
        <dbReference type="SAM" id="Phobius"/>
    </source>
</evidence>
<feature type="transmembrane region" description="Helical" evidence="2">
    <location>
        <begin position="80"/>
        <end position="103"/>
    </location>
</feature>
<feature type="compositionally biased region" description="Polar residues" evidence="1">
    <location>
        <begin position="306"/>
        <end position="322"/>
    </location>
</feature>
<feature type="domain" description="DUF6534" evidence="3">
    <location>
        <begin position="163"/>
        <end position="250"/>
    </location>
</feature>
<keyword evidence="2" id="KW-0472">Membrane</keyword>
<keyword evidence="2" id="KW-1133">Transmembrane helix</keyword>
<dbReference type="InterPro" id="IPR045339">
    <property type="entry name" value="DUF6534"/>
</dbReference>
<dbReference type="PANTHER" id="PTHR40465:SF1">
    <property type="entry name" value="DUF6534 DOMAIN-CONTAINING PROTEIN"/>
    <property type="match status" value="1"/>
</dbReference>
<feature type="transmembrane region" description="Helical" evidence="2">
    <location>
        <begin position="45"/>
        <end position="65"/>
    </location>
</feature>
<evidence type="ECO:0000259" key="3">
    <source>
        <dbReference type="Pfam" id="PF20152"/>
    </source>
</evidence>
<feature type="transmembrane region" description="Helical" evidence="2">
    <location>
        <begin position="12"/>
        <end position="33"/>
    </location>
</feature>
<accession>A0A0D2NQY5</accession>
<dbReference type="OrthoDB" id="3206554at2759"/>